<protein>
    <recommendedName>
        <fullName evidence="2">Chitin-binding type-2 domain-containing protein</fullName>
    </recommendedName>
</protein>
<dbReference type="Gene3D" id="2.170.140.10">
    <property type="entry name" value="Chitin binding domain"/>
    <property type="match status" value="1"/>
</dbReference>
<dbReference type="GO" id="GO:0005576">
    <property type="term" value="C:extracellular region"/>
    <property type="evidence" value="ECO:0007669"/>
    <property type="project" value="InterPro"/>
</dbReference>
<dbReference type="SUPFAM" id="SSF57625">
    <property type="entry name" value="Invertebrate chitin-binding proteins"/>
    <property type="match status" value="1"/>
</dbReference>
<dbReference type="GO" id="GO:0008061">
    <property type="term" value="F:chitin binding"/>
    <property type="evidence" value="ECO:0007669"/>
    <property type="project" value="InterPro"/>
</dbReference>
<dbReference type="PROSITE" id="PS50940">
    <property type="entry name" value="CHIT_BIND_II"/>
    <property type="match status" value="1"/>
</dbReference>
<dbReference type="PANTHER" id="PTHR22933:SF32">
    <property type="entry name" value="MIND THE GAP, ISOFORM E"/>
    <property type="match status" value="1"/>
</dbReference>
<accession>A0A7R9CYW1</accession>
<dbReference type="InterPro" id="IPR002557">
    <property type="entry name" value="Chitin-bd_dom"/>
</dbReference>
<feature type="region of interest" description="Disordered" evidence="1">
    <location>
        <begin position="85"/>
        <end position="118"/>
    </location>
</feature>
<sequence length="349" mass="38477">MFVDIIRRISSEPKGAVSKGLRGCLLEVCRGVCVLEVGVDNLGMVVNCRLKKSSIVRVRNLGGVKGYIDFEGSRRLFRMWCTSQKCDDLSPSPPPSNNPLGGTMRDHPPPSMTTEELSTRLSLGDEMGFKPTFAATEDRRRSPQGRRDINQLNKGGKKSLVPASIPASKTPYKWLNASPKPKNGSGSAAAPRAFRKALQSASNHFLDSPQGATTKGGSLAHPLSLRLAPRDYYPPGYPDIPHDLVRPAMQLTSPTSSFLCREQKYFPGIYADTTLGCTVFHACASVDDKMVDKSYSCPEFTLFDQSILMCNWWFYVDCKASGKLYDSNVPLSKSFRLMKALSFTLENET</sequence>
<dbReference type="PANTHER" id="PTHR22933">
    <property type="entry name" value="FI18007P1-RELATED"/>
    <property type="match status" value="1"/>
</dbReference>
<reference evidence="3" key="1">
    <citation type="submission" date="2020-11" db="EMBL/GenBank/DDBJ databases">
        <authorList>
            <person name="Tran Van P."/>
        </authorList>
    </citation>
    <scope>NUCLEOTIDE SEQUENCE</scope>
</reference>
<dbReference type="AlphaFoldDB" id="A0A7R9CYW1"/>
<feature type="region of interest" description="Disordered" evidence="1">
    <location>
        <begin position="132"/>
        <end position="164"/>
    </location>
</feature>
<dbReference type="InterPro" id="IPR036508">
    <property type="entry name" value="Chitin-bd_dom_sf"/>
</dbReference>
<name>A0A7R9CYW1_TIMCR</name>
<dbReference type="EMBL" id="OC319317">
    <property type="protein sequence ID" value="CAD7405022.1"/>
    <property type="molecule type" value="Genomic_DNA"/>
</dbReference>
<feature type="compositionally biased region" description="Basic and acidic residues" evidence="1">
    <location>
        <begin position="136"/>
        <end position="149"/>
    </location>
</feature>
<dbReference type="InterPro" id="IPR052976">
    <property type="entry name" value="Scoloptoxin-like"/>
</dbReference>
<gene>
    <name evidence="3" type="ORF">TCEB3V08_LOCUS7779</name>
</gene>
<evidence type="ECO:0000259" key="2">
    <source>
        <dbReference type="PROSITE" id="PS50940"/>
    </source>
</evidence>
<feature type="domain" description="Chitin-binding type-2" evidence="2">
    <location>
        <begin position="257"/>
        <end position="320"/>
    </location>
</feature>
<evidence type="ECO:0000313" key="3">
    <source>
        <dbReference type="EMBL" id="CAD7405022.1"/>
    </source>
</evidence>
<dbReference type="Pfam" id="PF01607">
    <property type="entry name" value="CBM_14"/>
    <property type="match status" value="1"/>
</dbReference>
<organism evidence="3">
    <name type="scientific">Timema cristinae</name>
    <name type="common">Walking stick</name>
    <dbReference type="NCBI Taxonomy" id="61476"/>
    <lineage>
        <taxon>Eukaryota</taxon>
        <taxon>Metazoa</taxon>
        <taxon>Ecdysozoa</taxon>
        <taxon>Arthropoda</taxon>
        <taxon>Hexapoda</taxon>
        <taxon>Insecta</taxon>
        <taxon>Pterygota</taxon>
        <taxon>Neoptera</taxon>
        <taxon>Polyneoptera</taxon>
        <taxon>Phasmatodea</taxon>
        <taxon>Timematodea</taxon>
        <taxon>Timematoidea</taxon>
        <taxon>Timematidae</taxon>
        <taxon>Timema</taxon>
    </lineage>
</organism>
<proteinExistence type="predicted"/>
<evidence type="ECO:0000256" key="1">
    <source>
        <dbReference type="SAM" id="MobiDB-lite"/>
    </source>
</evidence>